<evidence type="ECO:0000313" key="3">
    <source>
        <dbReference type="Proteomes" id="UP000548582"/>
    </source>
</evidence>
<reference evidence="2 3" key="1">
    <citation type="submission" date="2020-03" db="EMBL/GenBank/DDBJ databases">
        <authorList>
            <person name="Sun Q."/>
        </authorList>
    </citation>
    <scope>NUCLEOTIDE SEQUENCE [LARGE SCALE GENOMIC DNA]</scope>
    <source>
        <strain evidence="2 3">JC162</strain>
    </source>
</reference>
<sequence>MPATEVALATSIPPGMKRPGPGGAEAGAIWRQDCIASWPAPGWRILTVNPAEEAASLAGLPETIERRTAEPGVAEAYGRPGAWVGDALRQAVATGAPVVGLVNADIRLDLDATRRAALAAEARQAMLACNRMDVQHAAQTEGAAYRYGYDLVLMPAAMAQRIDLTGFAFGVPWWDYWIVLDALLRGLPVRAVRCDGIRHLAHKAAWNQPGWRRALRVLMAHLAPRRAALGALGLGPVAEAVADLLLAIASREEEGYPVAEMITVAGTRFGLEVVRLAEREALRLD</sequence>
<evidence type="ECO:0000313" key="2">
    <source>
        <dbReference type="EMBL" id="NMJ44276.1"/>
    </source>
</evidence>
<gene>
    <name evidence="2" type="ORF">GWK16_23715</name>
</gene>
<evidence type="ECO:0000256" key="1">
    <source>
        <dbReference type="SAM" id="MobiDB-lite"/>
    </source>
</evidence>
<dbReference type="RefSeq" id="WP_170056456.1">
    <property type="nucleotide sequence ID" value="NZ_JABBKX010000013.1"/>
</dbReference>
<proteinExistence type="predicted"/>
<dbReference type="Proteomes" id="UP000548582">
    <property type="component" value="Unassembled WGS sequence"/>
</dbReference>
<keyword evidence="3" id="KW-1185">Reference proteome</keyword>
<feature type="region of interest" description="Disordered" evidence="1">
    <location>
        <begin position="1"/>
        <end position="24"/>
    </location>
</feature>
<comment type="caution">
    <text evidence="2">The sequence shown here is derived from an EMBL/GenBank/DDBJ whole genome shotgun (WGS) entry which is preliminary data.</text>
</comment>
<evidence type="ECO:0008006" key="4">
    <source>
        <dbReference type="Google" id="ProtNLM"/>
    </source>
</evidence>
<name>A0A848EK04_9PROT</name>
<accession>A0A848EK04</accession>
<organism evidence="2 3">
    <name type="scientific">Neoroseomonas marina</name>
    <dbReference type="NCBI Taxonomy" id="1232220"/>
    <lineage>
        <taxon>Bacteria</taxon>
        <taxon>Pseudomonadati</taxon>
        <taxon>Pseudomonadota</taxon>
        <taxon>Alphaproteobacteria</taxon>
        <taxon>Acetobacterales</taxon>
        <taxon>Acetobacteraceae</taxon>
        <taxon>Neoroseomonas</taxon>
    </lineage>
</organism>
<dbReference type="AlphaFoldDB" id="A0A848EK04"/>
<dbReference type="EMBL" id="JABBKX010000013">
    <property type="protein sequence ID" value="NMJ44276.1"/>
    <property type="molecule type" value="Genomic_DNA"/>
</dbReference>
<protein>
    <recommendedName>
        <fullName evidence="4">Glycosyltransferase</fullName>
    </recommendedName>
</protein>